<accession>A0A1N7GQL4</accession>
<dbReference type="OrthoDB" id="4578428at2"/>
<keyword evidence="3" id="KW-1185">Reference proteome</keyword>
<dbReference type="AlphaFoldDB" id="A0A1N7GQL4"/>
<organism evidence="2 3">
    <name type="scientific">Williamsia sterculiae</name>
    <dbReference type="NCBI Taxonomy" id="1344003"/>
    <lineage>
        <taxon>Bacteria</taxon>
        <taxon>Bacillati</taxon>
        <taxon>Actinomycetota</taxon>
        <taxon>Actinomycetes</taxon>
        <taxon>Mycobacteriales</taxon>
        <taxon>Nocardiaceae</taxon>
        <taxon>Williamsia</taxon>
    </lineage>
</organism>
<protein>
    <submittedName>
        <fullName evidence="2">Uncharacterized protein</fullName>
    </submittedName>
</protein>
<dbReference type="RefSeq" id="WP_076480932.1">
    <property type="nucleotide sequence ID" value="NZ_FTNT01000009.1"/>
</dbReference>
<evidence type="ECO:0000313" key="3">
    <source>
        <dbReference type="Proteomes" id="UP000186218"/>
    </source>
</evidence>
<proteinExistence type="predicted"/>
<dbReference type="Proteomes" id="UP000186218">
    <property type="component" value="Unassembled WGS sequence"/>
</dbReference>
<evidence type="ECO:0000256" key="1">
    <source>
        <dbReference type="SAM" id="MobiDB-lite"/>
    </source>
</evidence>
<sequence>MANVAERHDTDARRSGASRTPDLLGSIRRIAGITPDRVLTGYGISSVTYRELAATIEQMIPVTRSQQMDDRAAAVAAVFACLPLLGSESSTAVVASVIDRALAQIRHDAVELDSAMVPRTRTLAERTGEIDLRVIANRLSPA</sequence>
<gene>
    <name evidence="2" type="ORF">SAMN05445060_3001</name>
</gene>
<name>A0A1N7GQL4_9NOCA</name>
<evidence type="ECO:0000313" key="2">
    <source>
        <dbReference type="EMBL" id="SIS14897.1"/>
    </source>
</evidence>
<feature type="compositionally biased region" description="Basic and acidic residues" evidence="1">
    <location>
        <begin position="1"/>
        <end position="14"/>
    </location>
</feature>
<dbReference type="EMBL" id="FTNT01000009">
    <property type="protein sequence ID" value="SIS14897.1"/>
    <property type="molecule type" value="Genomic_DNA"/>
</dbReference>
<feature type="region of interest" description="Disordered" evidence="1">
    <location>
        <begin position="1"/>
        <end position="20"/>
    </location>
</feature>
<reference evidence="2 3" key="1">
    <citation type="submission" date="2017-01" db="EMBL/GenBank/DDBJ databases">
        <authorList>
            <person name="Mah S.A."/>
            <person name="Swanson W.J."/>
            <person name="Moy G.W."/>
            <person name="Vacquier V.D."/>
        </authorList>
    </citation>
    <scope>NUCLEOTIDE SEQUENCE [LARGE SCALE GENOMIC DNA]</scope>
    <source>
        <strain evidence="2 3">CPCC 203464</strain>
    </source>
</reference>